<feature type="compositionally biased region" description="Basic and acidic residues" evidence="1">
    <location>
        <begin position="451"/>
        <end position="465"/>
    </location>
</feature>
<dbReference type="Proteomes" id="UP001237448">
    <property type="component" value="Unassembled WGS sequence"/>
</dbReference>
<evidence type="ECO:0000259" key="2">
    <source>
        <dbReference type="Pfam" id="PF00501"/>
    </source>
</evidence>
<dbReference type="EMBL" id="JAUSVK010000001">
    <property type="protein sequence ID" value="MDQ0392941.1"/>
    <property type="molecule type" value="Genomic_DNA"/>
</dbReference>
<feature type="domain" description="AMP-dependent synthetase/ligase" evidence="2">
    <location>
        <begin position="17"/>
        <end position="292"/>
    </location>
</feature>
<dbReference type="SUPFAM" id="SSF56801">
    <property type="entry name" value="Acetyl-CoA synthetase-like"/>
    <property type="match status" value="1"/>
</dbReference>
<sequence length="465" mass="49508">MLPRTGSKRTLDQMVRHNAHRIGDSLALVDAPDRPLWADGPPRRMTWLQVDAAVSAVASRFVEMGLPNDAIVCVQGLNSTDTLIGILGCIRAGMVPAVMPVTFEADAVVAVAGRLDAKAILSARKLGQDQPLRMLWHLSRESPADIRFVGAFGPNLPSGIVSFEDCLSFPRSGSITRLARLDAPEDDLAIITFDPGPDCTFAVARSHTEWIVAASLFVDGLGLSRNARLLSTMMPVSLAGLASGMVPWLVSGCRLVLHQPFDAIVLGVQMARHDITHVVLPDPVLQAALADRLLDESTLQAVAGLTREPHRAVVLPRMAYTPRYFAAIGEIGIVPLGLNPDGRMKLPAFFPSAMKDSALSDSGPLVEARVGQDGHLGLRGTQIPPAAIDMSVGNVPFPISADGWVMTHYPAVPTDDGLLITGERFAASSASRRPSAEPPETIGGTLAGPRQRREFAHEEALAGAA</sequence>
<accession>A0ABU0FER5</accession>
<protein>
    <recommendedName>
        <fullName evidence="2">AMP-dependent synthetase/ligase domain-containing protein</fullName>
    </recommendedName>
</protein>
<evidence type="ECO:0000256" key="1">
    <source>
        <dbReference type="SAM" id="MobiDB-lite"/>
    </source>
</evidence>
<proteinExistence type="predicted"/>
<dbReference type="InterPro" id="IPR042099">
    <property type="entry name" value="ANL_N_sf"/>
</dbReference>
<dbReference type="Pfam" id="PF00501">
    <property type="entry name" value="AMP-binding"/>
    <property type="match status" value="1"/>
</dbReference>
<dbReference type="Gene3D" id="3.40.50.12780">
    <property type="entry name" value="N-terminal domain of ligase-like"/>
    <property type="match status" value="1"/>
</dbReference>
<evidence type="ECO:0000313" key="3">
    <source>
        <dbReference type="EMBL" id="MDQ0392941.1"/>
    </source>
</evidence>
<keyword evidence="4" id="KW-1185">Reference proteome</keyword>
<gene>
    <name evidence="3" type="ORF">J3R73_002733</name>
</gene>
<evidence type="ECO:0000313" key="4">
    <source>
        <dbReference type="Proteomes" id="UP001237448"/>
    </source>
</evidence>
<feature type="region of interest" description="Disordered" evidence="1">
    <location>
        <begin position="428"/>
        <end position="465"/>
    </location>
</feature>
<reference evidence="3 4" key="1">
    <citation type="submission" date="2023-07" db="EMBL/GenBank/DDBJ databases">
        <title>Genomic Encyclopedia of Type Strains, Phase IV (KMG-IV): sequencing the most valuable type-strain genomes for metagenomic binning, comparative biology and taxonomic classification.</title>
        <authorList>
            <person name="Goeker M."/>
        </authorList>
    </citation>
    <scope>NUCLEOTIDE SEQUENCE [LARGE SCALE GENOMIC DNA]</scope>
    <source>
        <strain evidence="3 4">DSM 5896</strain>
    </source>
</reference>
<dbReference type="RefSeq" id="WP_307427613.1">
    <property type="nucleotide sequence ID" value="NZ_JAUSVK010000001.1"/>
</dbReference>
<organism evidence="3 4">
    <name type="scientific">Labrys monachus</name>
    <dbReference type="NCBI Taxonomy" id="217067"/>
    <lineage>
        <taxon>Bacteria</taxon>
        <taxon>Pseudomonadati</taxon>
        <taxon>Pseudomonadota</taxon>
        <taxon>Alphaproteobacteria</taxon>
        <taxon>Hyphomicrobiales</taxon>
        <taxon>Xanthobacteraceae</taxon>
        <taxon>Labrys</taxon>
    </lineage>
</organism>
<name>A0ABU0FER5_9HYPH</name>
<dbReference type="InterPro" id="IPR000873">
    <property type="entry name" value="AMP-dep_synth/lig_dom"/>
</dbReference>
<comment type="caution">
    <text evidence="3">The sequence shown here is derived from an EMBL/GenBank/DDBJ whole genome shotgun (WGS) entry which is preliminary data.</text>
</comment>